<reference evidence="1" key="2">
    <citation type="journal article" date="2015" name="Data Brief">
        <title>Shoot transcriptome of the giant reed, Arundo donax.</title>
        <authorList>
            <person name="Barrero R.A."/>
            <person name="Guerrero F.D."/>
            <person name="Moolhuijzen P."/>
            <person name="Goolsby J.A."/>
            <person name="Tidwell J."/>
            <person name="Bellgard S.E."/>
            <person name="Bellgard M.I."/>
        </authorList>
    </citation>
    <scope>NUCLEOTIDE SEQUENCE</scope>
    <source>
        <tissue evidence="1">Shoot tissue taken approximately 20 cm above the soil surface</tissue>
    </source>
</reference>
<reference evidence="1" key="1">
    <citation type="submission" date="2014-09" db="EMBL/GenBank/DDBJ databases">
        <authorList>
            <person name="Magalhaes I.L.F."/>
            <person name="Oliveira U."/>
            <person name="Santos F.R."/>
            <person name="Vidigal T.H.D.A."/>
            <person name="Brescovit A.D."/>
            <person name="Santos A.J."/>
        </authorList>
    </citation>
    <scope>NUCLEOTIDE SEQUENCE</scope>
    <source>
        <tissue evidence="1">Shoot tissue taken approximately 20 cm above the soil surface</tissue>
    </source>
</reference>
<evidence type="ECO:0000313" key="1">
    <source>
        <dbReference type="EMBL" id="JAD34448.1"/>
    </source>
</evidence>
<sequence>MPVSSIIKGNIDYIISCTIIIISITSRTMNLVF</sequence>
<organism evidence="1">
    <name type="scientific">Arundo donax</name>
    <name type="common">Giant reed</name>
    <name type="synonym">Donax arundinaceus</name>
    <dbReference type="NCBI Taxonomy" id="35708"/>
    <lineage>
        <taxon>Eukaryota</taxon>
        <taxon>Viridiplantae</taxon>
        <taxon>Streptophyta</taxon>
        <taxon>Embryophyta</taxon>
        <taxon>Tracheophyta</taxon>
        <taxon>Spermatophyta</taxon>
        <taxon>Magnoliopsida</taxon>
        <taxon>Liliopsida</taxon>
        <taxon>Poales</taxon>
        <taxon>Poaceae</taxon>
        <taxon>PACMAD clade</taxon>
        <taxon>Arundinoideae</taxon>
        <taxon>Arundineae</taxon>
        <taxon>Arundo</taxon>
    </lineage>
</organism>
<dbReference type="AlphaFoldDB" id="A0A0A8Z9R9"/>
<proteinExistence type="predicted"/>
<dbReference type="EMBL" id="GBRH01263447">
    <property type="protein sequence ID" value="JAD34448.1"/>
    <property type="molecule type" value="Transcribed_RNA"/>
</dbReference>
<accession>A0A0A8Z9R9</accession>
<protein>
    <submittedName>
        <fullName evidence="1">Uncharacterized protein</fullName>
    </submittedName>
</protein>
<name>A0A0A8Z9R9_ARUDO</name>